<sequence>MDPRQLKDPAAGVPLQLLPHFHLISKHKYPMLSNPSPDTLVSYLLEAPKVMREVATVQWQFLDAPPDGSIFLTWQPTEYLSNNFASDGYIWSDVEQPINSEVRGYTLQMLWHRAGYRPGAEAMATHSRRRYRLIPNNQMGMANPDPSLWLVHYNKAQPRDQHPAASLPMLPHVTQQFQQRQMIQRSGQLPRKEFMFADRSSWPVIQLPAGLGRSSSSGQLASSHRRGQSLAHEATLEEDEDVSRGDVLDFMTPREISRMRYEQHHEWMEEILESPYATKQIIPSELGLGRKGALESFTNGFFTAPTSTTHDPVNGKVGKLDPGKAEEFTKHANAKLEEMQADIEKMKQQHLRRMEKLRRTTDLGAAERKLRNMNVADDSYKDIAAQVQNLVGRNIEPVAKVACVSRGGMQDIKPVAPEPQQHQQNVNALAQQQAQMQAQQQRQYQQQQGQPQPPQQYQAQQPQQQQQHQAQAQPTLPQQQPQPTQQASLQPQTNAEATPSQPTPAPTDQAPVVTQPPEIPDQEDANIENNDAVDNDDMDMGDLGDQVATGDGSADNGDWDMVNDQQTIQEDQNQTLDQQGSNQTGDQQAQTSDQGQIQQLNQSGNNTPGNDFDMVNDFDANMDTAGDALADYNPDDDLNLDDSAFGDAFHHHQEDMS</sequence>
<dbReference type="Pfam" id="PF08549">
    <property type="entry name" value="SWI-SNF_Ssr4_N"/>
    <property type="match status" value="1"/>
</dbReference>
<keyword evidence="6" id="KW-1185">Reference proteome</keyword>
<feature type="domain" description="SWI/SNF and RSC complexes subunit Ssr4 N-terminal" evidence="3">
    <location>
        <begin position="7"/>
        <end position="210"/>
    </location>
</feature>
<feature type="region of interest" description="Disordered" evidence="2">
    <location>
        <begin position="213"/>
        <end position="240"/>
    </location>
</feature>
<evidence type="ECO:0000259" key="4">
    <source>
        <dbReference type="Pfam" id="PF20497"/>
    </source>
</evidence>
<keyword evidence="1" id="KW-0175">Coiled coil</keyword>
<dbReference type="EMBL" id="JAVHJV010000001">
    <property type="protein sequence ID" value="KAK5946144.1"/>
    <property type="molecule type" value="Genomic_DNA"/>
</dbReference>
<dbReference type="GeneID" id="89993733"/>
<dbReference type="RefSeq" id="XP_064734234.1">
    <property type="nucleotide sequence ID" value="XM_064868737.1"/>
</dbReference>
<dbReference type="InterPro" id="IPR013859">
    <property type="entry name" value="Ssr4_N"/>
</dbReference>
<feature type="compositionally biased region" description="Acidic residues" evidence="2">
    <location>
        <begin position="520"/>
        <end position="542"/>
    </location>
</feature>
<reference evidence="5 6" key="1">
    <citation type="journal article" date="2023" name="Res Sq">
        <title>Genomic and morphological characterization of Knufia obscura isolated from the Mars 2020 spacecraft assembly facility.</title>
        <authorList>
            <person name="Chander A.M."/>
            <person name="Teixeira M.M."/>
            <person name="Singh N.K."/>
            <person name="Williams M.P."/>
            <person name="Parker C.W."/>
            <person name="Leo P."/>
            <person name="Stajich J.E."/>
            <person name="Torok T."/>
            <person name="Tighe S."/>
            <person name="Mason C.E."/>
            <person name="Venkateswaran K."/>
        </authorList>
    </citation>
    <scope>NUCLEOTIDE SEQUENCE [LARGE SCALE GENOMIC DNA]</scope>
    <source>
        <strain evidence="5 6">CCFEE 5817</strain>
    </source>
</reference>
<evidence type="ECO:0000259" key="3">
    <source>
        <dbReference type="Pfam" id="PF08549"/>
    </source>
</evidence>
<evidence type="ECO:0008006" key="7">
    <source>
        <dbReference type="Google" id="ProtNLM"/>
    </source>
</evidence>
<accession>A0ABR0S0W2</accession>
<dbReference type="Pfam" id="PF20497">
    <property type="entry name" value="SWI-SNF_Ssr4_C"/>
    <property type="match status" value="2"/>
</dbReference>
<organism evidence="5 6">
    <name type="scientific">Knufia obscura</name>
    <dbReference type="NCBI Taxonomy" id="1635080"/>
    <lineage>
        <taxon>Eukaryota</taxon>
        <taxon>Fungi</taxon>
        <taxon>Dikarya</taxon>
        <taxon>Ascomycota</taxon>
        <taxon>Pezizomycotina</taxon>
        <taxon>Eurotiomycetes</taxon>
        <taxon>Chaetothyriomycetidae</taxon>
        <taxon>Chaetothyriales</taxon>
        <taxon>Trichomeriaceae</taxon>
        <taxon>Knufia</taxon>
    </lineage>
</organism>
<feature type="compositionally biased region" description="Low complexity" evidence="2">
    <location>
        <begin position="420"/>
        <end position="492"/>
    </location>
</feature>
<feature type="compositionally biased region" description="Polar residues" evidence="2">
    <location>
        <begin position="563"/>
        <end position="609"/>
    </location>
</feature>
<protein>
    <recommendedName>
        <fullName evidence="7">DUF1750-domain-containing protein</fullName>
    </recommendedName>
</protein>
<dbReference type="Proteomes" id="UP001334248">
    <property type="component" value="Unassembled WGS sequence"/>
</dbReference>
<name>A0ABR0S0W2_9EURO</name>
<comment type="caution">
    <text evidence="5">The sequence shown here is derived from an EMBL/GenBank/DDBJ whole genome shotgun (WGS) entry which is preliminary data.</text>
</comment>
<feature type="region of interest" description="Disordered" evidence="2">
    <location>
        <begin position="412"/>
        <end position="644"/>
    </location>
</feature>
<evidence type="ECO:0000313" key="5">
    <source>
        <dbReference type="EMBL" id="KAK5946144.1"/>
    </source>
</evidence>
<feature type="coiled-coil region" evidence="1">
    <location>
        <begin position="329"/>
        <end position="360"/>
    </location>
</feature>
<evidence type="ECO:0000256" key="2">
    <source>
        <dbReference type="SAM" id="MobiDB-lite"/>
    </source>
</evidence>
<feature type="domain" description="SWI/SNF and RSC complexes subunit Ssr4 C-terminal" evidence="4">
    <location>
        <begin position="379"/>
        <end position="655"/>
    </location>
</feature>
<evidence type="ECO:0000256" key="1">
    <source>
        <dbReference type="SAM" id="Coils"/>
    </source>
</evidence>
<dbReference type="InterPro" id="IPR046464">
    <property type="entry name" value="SWI-SNF_Ssr4_C"/>
</dbReference>
<proteinExistence type="predicted"/>
<feature type="compositionally biased region" description="Low complexity" evidence="2">
    <location>
        <begin position="213"/>
        <end position="222"/>
    </location>
</feature>
<feature type="domain" description="SWI/SNF and RSC complexes subunit Ssr4 C-terminal" evidence="4">
    <location>
        <begin position="236"/>
        <end position="374"/>
    </location>
</feature>
<evidence type="ECO:0000313" key="6">
    <source>
        <dbReference type="Proteomes" id="UP001334248"/>
    </source>
</evidence>
<gene>
    <name evidence="5" type="ORF">PMZ80_000284</name>
</gene>